<dbReference type="Proteomes" id="UP001176940">
    <property type="component" value="Unassembled WGS sequence"/>
</dbReference>
<dbReference type="PANTHER" id="PTHR14815">
    <property type="entry name" value="DDB1- AND CUL4-ASSOCIATED FACTOR 17"/>
    <property type="match status" value="1"/>
</dbReference>
<organism evidence="1 2">
    <name type="scientific">Ranitomeya imitator</name>
    <name type="common">mimic poison frog</name>
    <dbReference type="NCBI Taxonomy" id="111125"/>
    <lineage>
        <taxon>Eukaryota</taxon>
        <taxon>Metazoa</taxon>
        <taxon>Chordata</taxon>
        <taxon>Craniata</taxon>
        <taxon>Vertebrata</taxon>
        <taxon>Euteleostomi</taxon>
        <taxon>Amphibia</taxon>
        <taxon>Batrachia</taxon>
        <taxon>Anura</taxon>
        <taxon>Neobatrachia</taxon>
        <taxon>Hyloidea</taxon>
        <taxon>Dendrobatidae</taxon>
        <taxon>Dendrobatinae</taxon>
        <taxon>Ranitomeya</taxon>
    </lineage>
</organism>
<dbReference type="PANTHER" id="PTHR14815:SF2">
    <property type="entry name" value="DDB1- AND CUL4-ASSOCIATED FACTOR 17"/>
    <property type="match status" value="1"/>
</dbReference>
<proteinExistence type="predicted"/>
<accession>A0ABN9MQG4</accession>
<protein>
    <submittedName>
        <fullName evidence="1">Uncharacterized protein</fullName>
    </submittedName>
</protein>
<name>A0ABN9MQG4_9NEOB</name>
<gene>
    <name evidence="1" type="ORF">RIMI_LOCUS22583849</name>
</gene>
<dbReference type="Pfam" id="PF15802">
    <property type="entry name" value="DCAF17"/>
    <property type="match status" value="1"/>
</dbReference>
<dbReference type="EMBL" id="CAUEEQ010078690">
    <property type="protein sequence ID" value="CAJ0967876.1"/>
    <property type="molecule type" value="Genomic_DNA"/>
</dbReference>
<sequence length="315" mass="35836">MVPPYKVTLEDWDLNLVLGVLQESPFEPLQDISLPLLSWKVALFVAITSIRRVSELAALSCQTLFLTFHRDKVVLRPSPTFLPKVVSSFHLNEDIVLPLFCPAPMHHMEMALHSLDLVRALRKTNKDSNYTTPSSLKKTKFKKVWTKQSKSSINYVNGRIYFDNFLCCYSSFSCVPQKLYEMPKCLKSEKIEDAILCECALGEPLARASDYTPSIIAVTGHDWLLRIAADTGEVLQKVYLGLHRKFRYVSWDEIQETLVVRSIQKTCVYPSQQSNVVCHMAVFNVFPLSLVGVLEISKNFLKNNMRNGIADHCVC</sequence>
<reference evidence="1" key="1">
    <citation type="submission" date="2023-07" db="EMBL/GenBank/DDBJ databases">
        <authorList>
            <person name="Stuckert A."/>
        </authorList>
    </citation>
    <scope>NUCLEOTIDE SEQUENCE</scope>
</reference>
<evidence type="ECO:0000313" key="2">
    <source>
        <dbReference type="Proteomes" id="UP001176940"/>
    </source>
</evidence>
<comment type="caution">
    <text evidence="1">The sequence shown here is derived from an EMBL/GenBank/DDBJ whole genome shotgun (WGS) entry which is preliminary data.</text>
</comment>
<keyword evidence="2" id="KW-1185">Reference proteome</keyword>
<evidence type="ECO:0000313" key="1">
    <source>
        <dbReference type="EMBL" id="CAJ0967876.1"/>
    </source>
</evidence>
<dbReference type="InterPro" id="IPR031620">
    <property type="entry name" value="DCAF17"/>
</dbReference>